<reference evidence="4 5" key="1">
    <citation type="submission" date="2019-04" db="EMBL/GenBank/DDBJ databases">
        <title>Niastella caeni sp. nov., isolated from activated sludge.</title>
        <authorList>
            <person name="Sheng M."/>
        </authorList>
    </citation>
    <scope>NUCLEOTIDE SEQUENCE [LARGE SCALE GENOMIC DNA]</scope>
    <source>
        <strain evidence="4 5">HX-2-15</strain>
    </source>
</reference>
<feature type="domain" description="FecR protein" evidence="2">
    <location>
        <begin position="119"/>
        <end position="215"/>
    </location>
</feature>
<evidence type="ECO:0000313" key="5">
    <source>
        <dbReference type="Proteomes" id="UP000306918"/>
    </source>
</evidence>
<dbReference type="GO" id="GO:0016989">
    <property type="term" value="F:sigma factor antagonist activity"/>
    <property type="evidence" value="ECO:0007669"/>
    <property type="project" value="TreeGrafter"/>
</dbReference>
<dbReference type="Gene3D" id="2.60.120.1440">
    <property type="match status" value="1"/>
</dbReference>
<evidence type="ECO:0000259" key="3">
    <source>
        <dbReference type="Pfam" id="PF16344"/>
    </source>
</evidence>
<keyword evidence="1" id="KW-1133">Transmembrane helix</keyword>
<protein>
    <submittedName>
        <fullName evidence="4">DUF4974 domain-containing protein</fullName>
    </submittedName>
</protein>
<accession>A0A4V4H162</accession>
<dbReference type="Proteomes" id="UP000306918">
    <property type="component" value="Unassembled WGS sequence"/>
</dbReference>
<evidence type="ECO:0000259" key="2">
    <source>
        <dbReference type="Pfam" id="PF04773"/>
    </source>
</evidence>
<comment type="caution">
    <text evidence="4">The sequence shown here is derived from an EMBL/GenBank/DDBJ whole genome shotgun (WGS) entry which is preliminary data.</text>
</comment>
<gene>
    <name evidence="4" type="ORF">FAM09_11925</name>
</gene>
<keyword evidence="5" id="KW-1185">Reference proteome</keyword>
<proteinExistence type="predicted"/>
<dbReference type="PANTHER" id="PTHR30273:SF2">
    <property type="entry name" value="PROTEIN FECR"/>
    <property type="match status" value="1"/>
</dbReference>
<dbReference type="Gene3D" id="3.55.50.30">
    <property type="match status" value="1"/>
</dbReference>
<sequence length="332" mass="37886">MKQTPLPVEALIQRFRNNECTPEELALLEQWMNQLDLDDESPGLTPELLDAVKSRMYEQLMSRQPVVMNRHKKLYRRLAVAAGWLLFAVSVITLWYYVRPASDGTHAAKSSLTIIENNQPGIRHITLPDGSQVWLNMYSRLEFDPQQFNSTERLVKLSGEGFFEVTPSTSPRTSQKIPFVVETGSLRTRVLGTAFNIEAYAQESEVRVSLVHGRIALDDTATDRTTVLSPNHSVRYSKQTQTWQVMAVDAANVALWTKGYLVFNEVPLQEAIERIRERYHVAIEYDPALLQHKRITASFQNSTWSTVLANILFVHDLQFRKVGEKVVISKKA</sequence>
<keyword evidence="1" id="KW-0812">Transmembrane</keyword>
<dbReference type="EMBL" id="STFF01000003">
    <property type="protein sequence ID" value="THU39216.1"/>
    <property type="molecule type" value="Genomic_DNA"/>
</dbReference>
<keyword evidence="1" id="KW-0472">Membrane</keyword>
<dbReference type="Pfam" id="PF16344">
    <property type="entry name" value="FecR_C"/>
    <property type="match status" value="1"/>
</dbReference>
<feature type="domain" description="Protein FecR C-terminal" evidence="3">
    <location>
        <begin position="260"/>
        <end position="328"/>
    </location>
</feature>
<dbReference type="Pfam" id="PF04773">
    <property type="entry name" value="FecR"/>
    <property type="match status" value="1"/>
</dbReference>
<dbReference type="OrthoDB" id="738872at2"/>
<feature type="transmembrane region" description="Helical" evidence="1">
    <location>
        <begin position="78"/>
        <end position="98"/>
    </location>
</feature>
<dbReference type="InterPro" id="IPR006860">
    <property type="entry name" value="FecR"/>
</dbReference>
<organism evidence="4 5">
    <name type="scientific">Niastella caeni</name>
    <dbReference type="NCBI Taxonomy" id="2569763"/>
    <lineage>
        <taxon>Bacteria</taxon>
        <taxon>Pseudomonadati</taxon>
        <taxon>Bacteroidota</taxon>
        <taxon>Chitinophagia</taxon>
        <taxon>Chitinophagales</taxon>
        <taxon>Chitinophagaceae</taxon>
        <taxon>Niastella</taxon>
    </lineage>
</organism>
<evidence type="ECO:0000256" key="1">
    <source>
        <dbReference type="SAM" id="Phobius"/>
    </source>
</evidence>
<dbReference type="PIRSF" id="PIRSF018266">
    <property type="entry name" value="FecR"/>
    <property type="match status" value="1"/>
</dbReference>
<dbReference type="AlphaFoldDB" id="A0A4V4H162"/>
<evidence type="ECO:0000313" key="4">
    <source>
        <dbReference type="EMBL" id="THU39216.1"/>
    </source>
</evidence>
<dbReference type="RefSeq" id="WP_136577348.1">
    <property type="nucleotide sequence ID" value="NZ_STFF01000003.1"/>
</dbReference>
<dbReference type="PANTHER" id="PTHR30273">
    <property type="entry name" value="PERIPLASMIC SIGNAL SENSOR AND SIGMA FACTOR ACTIVATOR FECR-RELATED"/>
    <property type="match status" value="1"/>
</dbReference>
<name>A0A4V4H162_9BACT</name>
<dbReference type="InterPro" id="IPR012373">
    <property type="entry name" value="Ferrdict_sens_TM"/>
</dbReference>
<dbReference type="InterPro" id="IPR032508">
    <property type="entry name" value="FecR_C"/>
</dbReference>